<reference evidence="1" key="1">
    <citation type="submission" date="2023-08" db="EMBL/GenBank/DDBJ databases">
        <authorList>
            <person name="Audoor S."/>
            <person name="Bilcke G."/>
        </authorList>
    </citation>
    <scope>NUCLEOTIDE SEQUENCE</scope>
</reference>
<proteinExistence type="predicted"/>
<sequence length="404" mass="45384">MTTDGQLPLSVNTLIPNEDDEAKVNIVTPPNQGALETRLDESGFVSDDHELESVEEALEARQQSLAILKDIPMQFYSVVPWELVATIWSRNVSSDQMAAACQSAVPEFFDKYSKKTLDERSKELFLKHCNSCLAWPQLDNARPNDVFCEFLKTTFVAQPLFSSVFASHKPPETTNWGIETELFLPALISHGTRNRSGAVVVGNHIAGCSRKPLEGPRLSAVCLIEKTIKEGKCNPRAIIEEDEPTLVFDSQLQMEAALQQSCQRRKIMLKEMREQVALDREDRDPEFRRISQMLIIRVLTEEVNETGVSTICVGEGKGQHKVDYVRLPRRRKAFSELTPKRKRQIARLLKAIVIQLVGSAIEEQEELLLIFIRGCFATLVLLCGVASLYSIEESQHCEIGSNAV</sequence>
<protein>
    <submittedName>
        <fullName evidence="1">Uncharacterized protein</fullName>
    </submittedName>
</protein>
<dbReference type="EMBL" id="CAKOGP040001613">
    <property type="protein sequence ID" value="CAJ1946148.1"/>
    <property type="molecule type" value="Genomic_DNA"/>
</dbReference>
<evidence type="ECO:0000313" key="2">
    <source>
        <dbReference type="Proteomes" id="UP001295423"/>
    </source>
</evidence>
<evidence type="ECO:0000313" key="1">
    <source>
        <dbReference type="EMBL" id="CAJ1946148.1"/>
    </source>
</evidence>
<dbReference type="Proteomes" id="UP001295423">
    <property type="component" value="Unassembled WGS sequence"/>
</dbReference>
<dbReference type="AlphaFoldDB" id="A0AAD2CZ13"/>
<accession>A0AAD2CZ13</accession>
<gene>
    <name evidence="1" type="ORF">CYCCA115_LOCUS10289</name>
</gene>
<organism evidence="1 2">
    <name type="scientific">Cylindrotheca closterium</name>
    <dbReference type="NCBI Taxonomy" id="2856"/>
    <lineage>
        <taxon>Eukaryota</taxon>
        <taxon>Sar</taxon>
        <taxon>Stramenopiles</taxon>
        <taxon>Ochrophyta</taxon>
        <taxon>Bacillariophyta</taxon>
        <taxon>Bacillariophyceae</taxon>
        <taxon>Bacillariophycidae</taxon>
        <taxon>Bacillariales</taxon>
        <taxon>Bacillariaceae</taxon>
        <taxon>Cylindrotheca</taxon>
    </lineage>
</organism>
<name>A0AAD2CZ13_9STRA</name>
<comment type="caution">
    <text evidence="1">The sequence shown here is derived from an EMBL/GenBank/DDBJ whole genome shotgun (WGS) entry which is preliminary data.</text>
</comment>
<keyword evidence="2" id="KW-1185">Reference proteome</keyword>